<comment type="similarity">
    <text evidence="1">Belongs to the TPP enzyme family.</text>
</comment>
<dbReference type="GO" id="GO:0030976">
    <property type="term" value="F:thiamine pyrophosphate binding"/>
    <property type="evidence" value="ECO:0007669"/>
    <property type="project" value="InterPro"/>
</dbReference>
<accession>A0A5E4RK50</accession>
<dbReference type="Gene3D" id="3.40.50.970">
    <property type="match status" value="1"/>
</dbReference>
<dbReference type="InterPro" id="IPR045229">
    <property type="entry name" value="TPP_enz"/>
</dbReference>
<dbReference type="RefSeq" id="WP_246171088.1">
    <property type="nucleotide sequence ID" value="NZ_CABPSH010000001.1"/>
</dbReference>
<gene>
    <name evidence="3" type="ORF">PEP31012_00163</name>
</gene>
<dbReference type="Pfam" id="PF02775">
    <property type="entry name" value="TPP_enzyme_C"/>
    <property type="match status" value="1"/>
</dbReference>
<dbReference type="GO" id="GO:0044281">
    <property type="term" value="P:small molecule metabolic process"/>
    <property type="evidence" value="ECO:0007669"/>
    <property type="project" value="UniProtKB-ARBA"/>
</dbReference>
<dbReference type="SUPFAM" id="SSF52518">
    <property type="entry name" value="Thiamin diphosphate-binding fold (THDP-binding)"/>
    <property type="match status" value="1"/>
</dbReference>
<keyword evidence="4" id="KW-1185">Reference proteome</keyword>
<dbReference type="PANTHER" id="PTHR18968">
    <property type="entry name" value="THIAMINE PYROPHOSPHATE ENZYMES"/>
    <property type="match status" value="1"/>
</dbReference>
<name>A0A5E4RK50_9BURK</name>
<dbReference type="InterPro" id="IPR029061">
    <property type="entry name" value="THDP-binding"/>
</dbReference>
<dbReference type="Proteomes" id="UP000400981">
    <property type="component" value="Unassembled WGS sequence"/>
</dbReference>
<dbReference type="CDD" id="cd02002">
    <property type="entry name" value="TPP_BFDC"/>
    <property type="match status" value="1"/>
</dbReference>
<evidence type="ECO:0000313" key="4">
    <source>
        <dbReference type="Proteomes" id="UP000400981"/>
    </source>
</evidence>
<dbReference type="AlphaFoldDB" id="A0A5E4RK50"/>
<reference evidence="3 4" key="1">
    <citation type="submission" date="2019-08" db="EMBL/GenBank/DDBJ databases">
        <authorList>
            <person name="Peeters C."/>
        </authorList>
    </citation>
    <scope>NUCLEOTIDE SEQUENCE [LARGE SCALE GENOMIC DNA]</scope>
    <source>
        <strain evidence="3 4">LMG 31012</strain>
    </source>
</reference>
<dbReference type="GO" id="GO:0050660">
    <property type="term" value="F:flavin adenine dinucleotide binding"/>
    <property type="evidence" value="ECO:0007669"/>
    <property type="project" value="TreeGrafter"/>
</dbReference>
<evidence type="ECO:0000256" key="1">
    <source>
        <dbReference type="ARBA" id="ARBA00007812"/>
    </source>
</evidence>
<dbReference type="InterPro" id="IPR011766">
    <property type="entry name" value="TPP_enzyme_TPP-bd"/>
</dbReference>
<dbReference type="EMBL" id="CABPSH010000001">
    <property type="protein sequence ID" value="VVD62248.1"/>
    <property type="molecule type" value="Genomic_DNA"/>
</dbReference>
<evidence type="ECO:0000259" key="2">
    <source>
        <dbReference type="Pfam" id="PF02775"/>
    </source>
</evidence>
<organism evidence="3 4">
    <name type="scientific">Pandoraea eparura</name>
    <dbReference type="NCBI Taxonomy" id="2508291"/>
    <lineage>
        <taxon>Bacteria</taxon>
        <taxon>Pseudomonadati</taxon>
        <taxon>Pseudomonadota</taxon>
        <taxon>Betaproteobacteria</taxon>
        <taxon>Burkholderiales</taxon>
        <taxon>Burkholderiaceae</taxon>
        <taxon>Pandoraea</taxon>
    </lineage>
</organism>
<protein>
    <submittedName>
        <fullName evidence="3">Decarboxylase</fullName>
    </submittedName>
</protein>
<sequence length="247" mass="25889">MQRLIEPTVGFFAYPGKPSTQYASGAQLHTLSRVDQDPEAALRALAEALDAPVVAMPGAGPCAEAGSGAPTPEGLAQTLAALMPENAIVSDESISYGRGFYKFTHAAAPHDWLPLTGGAIGDGLPVATGAAVACGGSRRVISLQADGSAMYSLQSLWTQAREKLPCTTILLSNRKYNILIGEYENVGAIPGPTAMGMLDLSNPDLDWVKLANGMGVEAARATTLEACADLMRQSFRQNGPFLIELLI</sequence>
<dbReference type="PANTHER" id="PTHR18968:SF86">
    <property type="entry name" value="ACETOLACTATE SYNTHASE LARGE SUBUNIT ILVX-RELATED"/>
    <property type="match status" value="1"/>
</dbReference>
<evidence type="ECO:0000313" key="3">
    <source>
        <dbReference type="EMBL" id="VVD62248.1"/>
    </source>
</evidence>
<proteinExistence type="inferred from homology"/>
<dbReference type="GO" id="GO:0003984">
    <property type="term" value="F:acetolactate synthase activity"/>
    <property type="evidence" value="ECO:0007669"/>
    <property type="project" value="TreeGrafter"/>
</dbReference>
<feature type="domain" description="Thiamine pyrophosphate enzyme TPP-binding" evidence="2">
    <location>
        <begin position="102"/>
        <end position="244"/>
    </location>
</feature>